<dbReference type="PROSITE" id="PS50975">
    <property type="entry name" value="ATP_GRASP"/>
    <property type="match status" value="1"/>
</dbReference>
<dbReference type="Gene3D" id="3.30.470.20">
    <property type="entry name" value="ATP-grasp fold, B domain"/>
    <property type="match status" value="1"/>
</dbReference>
<dbReference type="RefSeq" id="WP_037516790.1">
    <property type="nucleotide sequence ID" value="NZ_JGVR01000002.1"/>
</dbReference>
<dbReference type="EMBL" id="JGVR01000002">
    <property type="protein sequence ID" value="KEZ21184.1"/>
    <property type="molecule type" value="Genomic_DNA"/>
</dbReference>
<evidence type="ECO:0000256" key="1">
    <source>
        <dbReference type="PROSITE-ProRule" id="PRU00409"/>
    </source>
</evidence>
<organism evidence="3 4">
    <name type="scientific">Sphingobium yanoikuyae</name>
    <name type="common">Sphingomonas yanoikuyae</name>
    <dbReference type="NCBI Taxonomy" id="13690"/>
    <lineage>
        <taxon>Bacteria</taxon>
        <taxon>Pseudomonadati</taxon>
        <taxon>Pseudomonadota</taxon>
        <taxon>Alphaproteobacteria</taxon>
        <taxon>Sphingomonadales</taxon>
        <taxon>Sphingomonadaceae</taxon>
        <taxon>Sphingobium</taxon>
    </lineage>
</organism>
<dbReference type="eggNOG" id="COG0189">
    <property type="taxonomic scope" value="Bacteria"/>
</dbReference>
<dbReference type="InterPro" id="IPR011761">
    <property type="entry name" value="ATP-grasp"/>
</dbReference>
<evidence type="ECO:0000313" key="3">
    <source>
        <dbReference type="EMBL" id="KEZ21184.1"/>
    </source>
</evidence>
<name>A0A084ET92_SPHYA</name>
<gene>
    <name evidence="3" type="ORF">CP98_00634</name>
</gene>
<dbReference type="PATRIC" id="fig|13690.10.peg.661"/>
<protein>
    <submittedName>
        <fullName evidence="3">Carbamoyl phosphate synthase-like protein</fullName>
    </submittedName>
</protein>
<feature type="domain" description="ATP-grasp" evidence="2">
    <location>
        <begin position="251"/>
        <end position="301"/>
    </location>
</feature>
<keyword evidence="1" id="KW-0547">Nucleotide-binding</keyword>
<proteinExistence type="predicted"/>
<comment type="caution">
    <text evidence="3">The sequence shown here is derived from an EMBL/GenBank/DDBJ whole genome shotgun (WGS) entry which is preliminary data.</text>
</comment>
<sequence length="329" mass="36016">MRIWFNRGYSVAPISAAIMAAEPSIEVYASIGQGLPARPGPIETWVEPEGSRAAYLDWVRNQISCYDIDIFVPTRHRTLVATAELSCKVALPASSATLALLEDKYAFAEATSALDCHLPTQLIAGSDALERAIADYALHALPCIKPRNGVNGEGFWILTKDGAMRHLRNPDARRIRSDLYISALREQEYEAASHDLVLMEYLPGPEVSFDILCEDGRLLKYAARTKLSNSDQAVQSAHPLERDVESLVAMFGLSGVVNAQFRRHADGSWKILEINARPAGGSVYSESVGCGILADWARLLTGMITPDNVGQNVVDTRIRFASSIEQVSI</sequence>
<dbReference type="AlphaFoldDB" id="A0A084ET92"/>
<evidence type="ECO:0000259" key="2">
    <source>
        <dbReference type="PROSITE" id="PS50975"/>
    </source>
</evidence>
<reference evidence="3 4" key="1">
    <citation type="submission" date="2014-03" db="EMBL/GenBank/DDBJ databases">
        <title>Genome sequence of Sphingobium yanoikuyae B1.</title>
        <authorList>
            <person name="Gan H.M."/>
            <person name="Gan H.Y."/>
            <person name="Savka M.A."/>
        </authorList>
    </citation>
    <scope>NUCLEOTIDE SEQUENCE [LARGE SCALE GENOMIC DNA]</scope>
    <source>
        <strain evidence="3 4">B1</strain>
    </source>
</reference>
<dbReference type="Proteomes" id="UP000028534">
    <property type="component" value="Unassembled WGS sequence"/>
</dbReference>
<evidence type="ECO:0000313" key="4">
    <source>
        <dbReference type="Proteomes" id="UP000028534"/>
    </source>
</evidence>
<accession>A0A084ET92</accession>
<dbReference type="GO" id="GO:0046872">
    <property type="term" value="F:metal ion binding"/>
    <property type="evidence" value="ECO:0007669"/>
    <property type="project" value="InterPro"/>
</dbReference>
<dbReference type="GO" id="GO:0005524">
    <property type="term" value="F:ATP binding"/>
    <property type="evidence" value="ECO:0007669"/>
    <property type="project" value="UniProtKB-UniRule"/>
</dbReference>
<dbReference type="Pfam" id="PF15632">
    <property type="entry name" value="ATPgrasp_Ter"/>
    <property type="match status" value="1"/>
</dbReference>
<dbReference type="SUPFAM" id="SSF56059">
    <property type="entry name" value="Glutathione synthetase ATP-binding domain-like"/>
    <property type="match status" value="1"/>
</dbReference>
<keyword evidence="1" id="KW-0067">ATP-binding</keyword>